<keyword evidence="1" id="KW-1133">Transmembrane helix</keyword>
<feature type="transmembrane region" description="Helical" evidence="1">
    <location>
        <begin position="240"/>
        <end position="262"/>
    </location>
</feature>
<dbReference type="InterPro" id="IPR036938">
    <property type="entry name" value="PAP2/HPO_sf"/>
</dbReference>
<organism evidence="3 5">
    <name type="scientific">Didymodactylos carnosus</name>
    <dbReference type="NCBI Taxonomy" id="1234261"/>
    <lineage>
        <taxon>Eukaryota</taxon>
        <taxon>Metazoa</taxon>
        <taxon>Spiralia</taxon>
        <taxon>Gnathifera</taxon>
        <taxon>Rotifera</taxon>
        <taxon>Eurotatoria</taxon>
        <taxon>Bdelloidea</taxon>
        <taxon>Philodinida</taxon>
        <taxon>Philodinidae</taxon>
        <taxon>Didymodactylos</taxon>
    </lineage>
</organism>
<evidence type="ECO:0000313" key="4">
    <source>
        <dbReference type="EMBL" id="CAF3824888.1"/>
    </source>
</evidence>
<gene>
    <name evidence="3" type="ORF">GPM918_LOCUS16525</name>
    <name evidence="4" type="ORF">SRO942_LOCUS16525</name>
</gene>
<name>A0A814KTY4_9BILA</name>
<accession>A0A814KTY4</accession>
<protein>
    <recommendedName>
        <fullName evidence="2">Phosphatidic acid phosphatase type 2/haloperoxidase domain-containing protein</fullName>
    </recommendedName>
</protein>
<proteinExistence type="predicted"/>
<dbReference type="Pfam" id="PF01569">
    <property type="entry name" value="PAP2"/>
    <property type="match status" value="1"/>
</dbReference>
<evidence type="ECO:0000313" key="5">
    <source>
        <dbReference type="Proteomes" id="UP000663829"/>
    </source>
</evidence>
<comment type="caution">
    <text evidence="3">The sequence shown here is derived from an EMBL/GenBank/DDBJ whole genome shotgun (WGS) entry which is preliminary data.</text>
</comment>
<dbReference type="OrthoDB" id="2423282at2759"/>
<keyword evidence="1" id="KW-0472">Membrane</keyword>
<dbReference type="PANTHER" id="PTHR14969:SF13">
    <property type="entry name" value="AT30094P"/>
    <property type="match status" value="1"/>
</dbReference>
<dbReference type="CDD" id="cd01610">
    <property type="entry name" value="PAP2_like"/>
    <property type="match status" value="1"/>
</dbReference>
<feature type="transmembrane region" description="Helical" evidence="1">
    <location>
        <begin position="442"/>
        <end position="462"/>
    </location>
</feature>
<dbReference type="SUPFAM" id="SSF48317">
    <property type="entry name" value="Acid phosphatase/Vanadium-dependent haloperoxidase"/>
    <property type="match status" value="1"/>
</dbReference>
<dbReference type="AlphaFoldDB" id="A0A814KTY4"/>
<dbReference type="Proteomes" id="UP000681722">
    <property type="component" value="Unassembled WGS sequence"/>
</dbReference>
<feature type="transmembrane region" description="Helical" evidence="1">
    <location>
        <begin position="184"/>
        <end position="210"/>
    </location>
</feature>
<dbReference type="InterPro" id="IPR000326">
    <property type="entry name" value="PAP2/HPO"/>
</dbReference>
<feature type="transmembrane region" description="Helical" evidence="1">
    <location>
        <begin position="312"/>
        <end position="330"/>
    </location>
</feature>
<dbReference type="SMART" id="SM00014">
    <property type="entry name" value="acidPPc"/>
    <property type="match status" value="1"/>
</dbReference>
<evidence type="ECO:0000313" key="3">
    <source>
        <dbReference type="EMBL" id="CAF1055872.1"/>
    </source>
</evidence>
<dbReference type="GO" id="GO:0042392">
    <property type="term" value="F:sphingosine-1-phosphate phosphatase activity"/>
    <property type="evidence" value="ECO:0007669"/>
    <property type="project" value="TreeGrafter"/>
</dbReference>
<feature type="domain" description="Phosphatidic acid phosphatase type 2/haloperoxidase" evidence="2">
    <location>
        <begin position="193"/>
        <end position="327"/>
    </location>
</feature>
<evidence type="ECO:0000256" key="1">
    <source>
        <dbReference type="SAM" id="Phobius"/>
    </source>
</evidence>
<dbReference type="Gene3D" id="1.20.144.10">
    <property type="entry name" value="Phosphatidic acid phosphatase type 2/haloperoxidase"/>
    <property type="match status" value="1"/>
</dbReference>
<dbReference type="EMBL" id="CAJOBC010004361">
    <property type="protein sequence ID" value="CAF3824888.1"/>
    <property type="molecule type" value="Genomic_DNA"/>
</dbReference>
<evidence type="ECO:0000259" key="2">
    <source>
        <dbReference type="SMART" id="SM00014"/>
    </source>
</evidence>
<dbReference type="PANTHER" id="PTHR14969">
    <property type="entry name" value="SPHINGOSINE-1-PHOSPHATE PHOSPHOHYDROLASE"/>
    <property type="match status" value="1"/>
</dbReference>
<keyword evidence="5" id="KW-1185">Reference proteome</keyword>
<keyword evidence="1" id="KW-0812">Transmembrane</keyword>
<dbReference type="EMBL" id="CAJNOQ010004361">
    <property type="protein sequence ID" value="CAF1055872.1"/>
    <property type="molecule type" value="Genomic_DNA"/>
</dbReference>
<feature type="transmembrane region" description="Helical" evidence="1">
    <location>
        <begin position="401"/>
        <end position="421"/>
    </location>
</feature>
<dbReference type="Proteomes" id="UP000663829">
    <property type="component" value="Unassembled WGS sequence"/>
</dbReference>
<reference evidence="3" key="1">
    <citation type="submission" date="2021-02" db="EMBL/GenBank/DDBJ databases">
        <authorList>
            <person name="Nowell W R."/>
        </authorList>
    </citation>
    <scope>NUCLEOTIDE SEQUENCE</scope>
</reference>
<feature type="transmembrane region" description="Helical" evidence="1">
    <location>
        <begin position="477"/>
        <end position="498"/>
    </location>
</feature>
<feature type="transmembrane region" description="Helical" evidence="1">
    <location>
        <begin position="342"/>
        <end position="363"/>
    </location>
</feature>
<sequence>MPDYLPRSPVDQGEEDSDDYVQLISTATQTEDIIVMDTSTPQIVAAVTTRAQANKILESKASHVRDEEPGQTKITPKIALHVPDEETDNKNKQPTTVKIDDNMIIPFTEEDICEQQRSDNHIQHIISEAMEVQTDVSRTKNTILDKELSIVIRVQKKLSPWFDYPAIVIHYLFKEDILMLLSPISLFLVSYYAGMVLAITCVLVEIYAGILKWICRSPRPLWADTNGQLVNRKGEWEQDYGFPSAHSMLATSMAMSALLIYIDIKCDPNFMAIHDVNKDRTVSLIFCIVAIVLSLLTGLSRIYFAVHYLRDVIGGYILGVLFALLTYFLIKKTRSINEWVSIGIGIALTGITLLLMIIIRPFFPQDRVQMPAWEANALKAWNARSGQNVAKHPVGLHPRSIARYIHAYAILFGLWIGDPIFRLSHDGNLYHECQEWTKTKGIRFGIGMPGVFLILAIIYVILPKISKRKTFRYPTEAIFGVLFGLWLSLIPAVIFHATGYNKCY</sequence>
<feature type="transmembrane region" description="Helical" evidence="1">
    <location>
        <begin position="282"/>
        <end position="306"/>
    </location>
</feature>